<dbReference type="InParanoid" id="F0VFT2"/>
<dbReference type="EMBL" id="LN714481">
    <property type="protein sequence ID" value="CEL66553.1"/>
    <property type="molecule type" value="Genomic_DNA"/>
</dbReference>
<evidence type="ECO:0000313" key="2">
    <source>
        <dbReference type="EMBL" id="CBZ52576.1"/>
    </source>
</evidence>
<dbReference type="RefSeq" id="XP_003882608.1">
    <property type="nucleotide sequence ID" value="XM_003882559.1"/>
</dbReference>
<dbReference type="Proteomes" id="UP000007494">
    <property type="component" value="Chromosome VIIa"/>
</dbReference>
<reference evidence="2" key="1">
    <citation type="submission" date="2011-02" db="EMBL/GenBank/DDBJ databases">
        <authorList>
            <person name="Aslett M."/>
        </authorList>
    </citation>
    <scope>NUCLEOTIDE SEQUENCE</scope>
    <source>
        <strain evidence="2">Liverpool</strain>
    </source>
</reference>
<organism evidence="2 4">
    <name type="scientific">Neospora caninum (strain Liverpool)</name>
    <dbReference type="NCBI Taxonomy" id="572307"/>
    <lineage>
        <taxon>Eukaryota</taxon>
        <taxon>Sar</taxon>
        <taxon>Alveolata</taxon>
        <taxon>Apicomplexa</taxon>
        <taxon>Conoidasida</taxon>
        <taxon>Coccidia</taxon>
        <taxon>Eucoccidiorida</taxon>
        <taxon>Eimeriorina</taxon>
        <taxon>Sarcocystidae</taxon>
        <taxon>Neospora</taxon>
    </lineage>
</organism>
<keyword evidence="4" id="KW-1185">Reference proteome</keyword>
<dbReference type="AlphaFoldDB" id="F0VFT2"/>
<reference evidence="3" key="4">
    <citation type="journal article" date="2015" name="PLoS ONE">
        <title>Comprehensive Evaluation of Toxoplasma gondii VEG and Neospora caninum LIV Genomes with Tachyzoite Stage Transcriptome and Proteome Defines Novel Transcript Features.</title>
        <authorList>
            <person name="Ramaprasad A."/>
            <person name="Mourier T."/>
            <person name="Naeem R."/>
            <person name="Malas T.B."/>
            <person name="Moussa E."/>
            <person name="Panigrahi A."/>
            <person name="Vermont S.J."/>
            <person name="Otto T.D."/>
            <person name="Wastling J."/>
            <person name="Pain A."/>
        </authorList>
    </citation>
    <scope>NUCLEOTIDE SEQUENCE</scope>
    <source>
        <strain evidence="3">Liverpool</strain>
    </source>
</reference>
<protein>
    <submittedName>
        <fullName evidence="2">Uncharacterized protein</fullName>
    </submittedName>
</protein>
<reference evidence="2" key="2">
    <citation type="submission" date="2011-03" db="EMBL/GenBank/DDBJ databases">
        <title>Comparative genomics and transcriptomics of Neospora caninum and Toxoplasma gondii.</title>
        <authorList>
            <person name="Reid A.J."/>
            <person name="Sohal A."/>
            <person name="Harris D."/>
            <person name="Quail M."/>
            <person name="Sanders M."/>
            <person name="Berriman M."/>
            <person name="Wastling J.M."/>
            <person name="Pain A."/>
        </authorList>
    </citation>
    <scope>NUCLEOTIDE SEQUENCE</scope>
    <source>
        <strain evidence="2">Liverpool</strain>
    </source>
</reference>
<sequence length="1140" mass="118061">MATGGKLDASDFGVSADQERDAVLFLLKTSGHEAIHESNTAETQSNADAPAPTNEVEPEGTERSNLTPLVSPLSFSSSLQDSSAAALSASSEPLDFGPTCSGASAAALLSSPVALSLLATPCPDAAADPLGSVPVPARGAHVQASFARQHPAPRRQAQVVQGGGASLSTHPLDDAVSRIEARVLQQQGDQTDVDDAQGQPGAVVDQDLASKADEKPALASSASVESATTAANSSADSSPACSPAPRVTWTPGFRLPLGAEGRQVLLRRLRRAYHASPPETRDTFLASHGLVFSRMPFATVSELFHLAHLLGVFDFAVQCSEEFGGVSNATGAVAGRGGRSGALAGNASAGAAGTAAGNAGDGAVVLRVGSGAKRRRTALKRHAGQSPQTAPRNLRAQVAQRRLHGAGSREVFGGMSPQDAEGGAAAEFMSDGTLGFLHFEEPTADAEQLNDGGDVCRSALSSPVSAARRTPRGLKKRRRRPLASHTPSRHQWGPHMEGDQSGCALFGWTGGVNEAADCVHDGALSSDLCTPLNVSRPGFPFGADRREPAKGCTGTQKQLLQVLQQLGLFSREMASAEVGDSENLSAAVHALQMQLQALAGNPPNRVEKAASPSSVPRRTGTKRAVCPARRTGASNRRRCRDIVDRLTKADELRVGEAEAAYSLSGSLFGLHEPSQSETVDTSAKTAGSIDFSPSGARDSLSDQGHTRQESLPLSVSSSLSSLTEETAPSLEALLARSLAASIGNGQDCAPFFGGAQACVPAPDPVPAASGRDFFQFVDQFKTRMDATEDAVAAKQADASLEELTREREILLRSILQGELSQEAPQRGEPENGELATPDSQEALLLSLLQKTNRAAVKRPVADFSATDAARLEDVNGSEGEAFENSQGLLDVSLEALRGLSSQAGGLQAARQRTAPAFQGADLSLGSSELVQLLQTLPAGADLASAGQVSLPGKSTAAVPSPASTNAQYALGLQFLRLVEMCQLHNNLSGLLGALPKVQGESGLATGVEEELKRAALGERDDSSREAYEPTAVRATPVTTGEDSSTRHGTGWGSGSDSLRSRSGSFSDRTTQSGTRTSPAGIGCILGAADGLADGVRSSFSTCCSEGLPASASAPRGEAMSYPSDEECLRLKLARQGPRVC</sequence>
<evidence type="ECO:0000313" key="4">
    <source>
        <dbReference type="Proteomes" id="UP000007494"/>
    </source>
</evidence>
<feature type="compositionally biased region" description="Basic and acidic residues" evidence="1">
    <location>
        <begin position="1014"/>
        <end position="1027"/>
    </location>
</feature>
<feature type="compositionally biased region" description="Low complexity" evidence="1">
    <location>
        <begin position="709"/>
        <end position="719"/>
    </location>
</feature>
<proteinExistence type="predicted"/>
<dbReference type="OrthoDB" id="372810at2759"/>
<evidence type="ECO:0000256" key="1">
    <source>
        <dbReference type="SAM" id="MobiDB-lite"/>
    </source>
</evidence>
<dbReference type="VEuPathDB" id="ToxoDB:NCLIV_023640"/>
<feature type="compositionally biased region" description="Low complexity" evidence="1">
    <location>
        <begin position="1054"/>
        <end position="1068"/>
    </location>
</feature>
<evidence type="ECO:0000313" key="3">
    <source>
        <dbReference type="EMBL" id="CEL66553.1"/>
    </source>
</evidence>
<dbReference type="OMA" id="IGNGQDC"/>
<dbReference type="GeneID" id="13444735"/>
<reference evidence="4" key="3">
    <citation type="journal article" date="2012" name="PLoS Pathog.">
        <title>Comparative genomics of the apicomplexan parasites Toxoplasma gondii and Neospora caninum: Coccidia differing in host range and transmission strategy.</title>
        <authorList>
            <person name="Reid A.J."/>
            <person name="Vermont S.J."/>
            <person name="Cotton J.A."/>
            <person name="Harris D."/>
            <person name="Hill-Cawthorne G.A."/>
            <person name="Konen-Waisman S."/>
            <person name="Latham S.M."/>
            <person name="Mourier T."/>
            <person name="Norton R."/>
            <person name="Quail M.A."/>
            <person name="Sanders M."/>
            <person name="Shanmugam D."/>
            <person name="Sohal A."/>
            <person name="Wasmuth J.D."/>
            <person name="Brunk B."/>
            <person name="Grigg M.E."/>
            <person name="Howard J.C."/>
            <person name="Parkinson J."/>
            <person name="Roos D.S."/>
            <person name="Trees A.J."/>
            <person name="Berriman M."/>
            <person name="Pain A."/>
            <person name="Wastling J.M."/>
        </authorList>
    </citation>
    <scope>NUCLEOTIDE SEQUENCE [LARGE SCALE GENOMIC DNA]</scope>
    <source>
        <strain evidence="4">Liverpool</strain>
    </source>
</reference>
<feature type="compositionally biased region" description="Polar residues" evidence="1">
    <location>
        <begin position="673"/>
        <end position="685"/>
    </location>
</feature>
<feature type="compositionally biased region" description="Basic residues" evidence="1">
    <location>
        <begin position="469"/>
        <end position="482"/>
    </location>
</feature>
<dbReference type="EMBL" id="FR823388">
    <property type="protein sequence ID" value="CBZ52576.1"/>
    <property type="molecule type" value="Genomic_DNA"/>
</dbReference>
<dbReference type="eggNOG" id="ENOG502SC9C">
    <property type="taxonomic scope" value="Eukaryota"/>
</dbReference>
<name>F0VFT2_NEOCL</name>
<gene>
    <name evidence="3" type="ORF">BN1204_023640</name>
    <name evidence="2" type="ORF">NCLIV_023640</name>
</gene>
<feature type="region of interest" description="Disordered" evidence="1">
    <location>
        <begin position="35"/>
        <end position="73"/>
    </location>
</feature>
<feature type="region of interest" description="Disordered" evidence="1">
    <location>
        <begin position="461"/>
        <end position="497"/>
    </location>
</feature>
<accession>F0VFT2</accession>
<feature type="region of interest" description="Disordered" evidence="1">
    <location>
        <begin position="672"/>
        <end position="719"/>
    </location>
</feature>
<feature type="region of interest" description="Disordered" evidence="1">
    <location>
        <begin position="1014"/>
        <end position="1079"/>
    </location>
</feature>
<feature type="region of interest" description="Disordered" evidence="1">
    <location>
        <begin position="602"/>
        <end position="632"/>
    </location>
</feature>
<feature type="compositionally biased region" description="Polar residues" evidence="1">
    <location>
        <begin position="37"/>
        <end position="47"/>
    </location>
</feature>